<dbReference type="InterPro" id="IPR023827">
    <property type="entry name" value="Peptidase_S8_Asp-AS"/>
</dbReference>
<dbReference type="RefSeq" id="WP_302880838.1">
    <property type="nucleotide sequence ID" value="NZ_JAUMKJ010000043.1"/>
</dbReference>
<dbReference type="Pfam" id="PF00082">
    <property type="entry name" value="Peptidase_S8"/>
    <property type="match status" value="1"/>
</dbReference>
<proteinExistence type="inferred from homology"/>
<dbReference type="PROSITE" id="PS00138">
    <property type="entry name" value="SUBTILASE_SER"/>
    <property type="match status" value="1"/>
</dbReference>
<protein>
    <submittedName>
        <fullName evidence="9">S8 family serine peptidase</fullName>
    </submittedName>
</protein>
<organism evidence="9 10">
    <name type="scientific">Paenibacillus ehimensis</name>
    <dbReference type="NCBI Taxonomy" id="79264"/>
    <lineage>
        <taxon>Bacteria</taxon>
        <taxon>Bacillati</taxon>
        <taxon>Bacillota</taxon>
        <taxon>Bacilli</taxon>
        <taxon>Bacillales</taxon>
        <taxon>Paenibacillaceae</taxon>
        <taxon>Paenibacillus</taxon>
    </lineage>
</organism>
<dbReference type="InterPro" id="IPR023828">
    <property type="entry name" value="Peptidase_S8_Ser-AS"/>
</dbReference>
<keyword evidence="4 5" id="KW-0720">Serine protease</keyword>
<evidence type="ECO:0000256" key="4">
    <source>
        <dbReference type="ARBA" id="ARBA00022825"/>
    </source>
</evidence>
<name>A0ABT8VI18_9BACL</name>
<dbReference type="PROSITE" id="PS51272">
    <property type="entry name" value="SLH"/>
    <property type="match status" value="3"/>
</dbReference>
<feature type="active site" description="Charge relay system" evidence="5">
    <location>
        <position position="402"/>
    </location>
</feature>
<dbReference type="EMBL" id="JAUMKJ010000043">
    <property type="protein sequence ID" value="MDO3680603.1"/>
    <property type="molecule type" value="Genomic_DNA"/>
</dbReference>
<keyword evidence="10" id="KW-1185">Reference proteome</keyword>
<dbReference type="InterPro" id="IPR015500">
    <property type="entry name" value="Peptidase_S8_subtilisin-rel"/>
</dbReference>
<dbReference type="InterPro" id="IPR001119">
    <property type="entry name" value="SLH_dom"/>
</dbReference>
<sequence>MKKKRWLHVTLATAMLLSPFLGWSSGKAQAAEGNKDARSSFSPFSMPLFPATQPANVVSGKVWVKYKEQAGSEGSAGLLAAVDSDSFVEMPLAPGENVLSAVERYKQDPAVAAAEPEYLLQYADPAVTEVPGQVAGGSGSTTVTSSIYQPNDPYYVNGSQWGLSVTEMTYAWERVQDRFSIRIAIVDSGVNPHHPDLAGSLEAGYNALDEGQPPVDDSGHGTMVAGIAAAVTNNGIGIAGAAGGARIVPVKVGKKDANNKDYIPSSAVAQGIRWAADNKVDVINISLGMPQNSQMLKEAVDYALARNVVIVAAAGNESNHWLFGEPADFPTRQDNGYRKFAWTVYPARYEGVVSVGSVTRVANNTLTISDFSNIGKITTVAQGTGVYSTALSGGYASGAGTSYSSPMVAGLAALLKAQNKNLSSQDVHHILYDSSQKLDVPPISGYYLGTYYFPKHQDYYGGGLMNGKRAFTMPRLRMTAAPEPDGRHANVTVRAEDDKGTPLRGLSSEITVTVNHEDRYKQNKTVSLVNGEWSGPVELSVTDDVYEITIQANDAPGSSNEFIESGVARFSKLPDRPKASIGSGTYTGPQTVTLSSATPGARIYISYDGMNSYEYAGPLTINSDTTFYAAAMKNGVWSGTAEYSYIIQPAPAGGGGGGGSAGCCAGGGGGGGWGGAPAASGDGKSESGSVLSVKPDKAKLLEQLAAAKGAPVTIDASARSGHALKQIIVELPGEVWLKAAEAGSAFVVRSDQASLTIPPDAFAVESAAAPVKLTITMSQEAPGKPAYAGLASPVFDFTLQAGDRTIQAFDKSVTALLRYDSAKIGDAAKTGIYVYNAPAGRWEYVGGKAENGAIQVRLNHFSSYAVMEWNRTFDDITGHWAKMIIERMAARQIADGMTETAFAPEAAMTRAQFAALLARTLKLPSGAKELPFKDVPHDAWYRVALAQALEANLVSGVGDTAFAPEAPVTREQMAHMLMNADAYVRGAESQSPTDALAFTDREAVSDWAKESVGRAAGLGLLEGNPDGSFEPKRQATRAQAVTVLYRLLNHMEK</sequence>
<evidence type="ECO:0000259" key="8">
    <source>
        <dbReference type="PROSITE" id="PS51272"/>
    </source>
</evidence>
<reference evidence="9" key="1">
    <citation type="submission" date="2023-07" db="EMBL/GenBank/DDBJ databases">
        <authorList>
            <person name="Aktuganov G."/>
            <person name="Boyko T."/>
            <person name="Delegan Y."/>
            <person name="Galimzianova N."/>
            <person name="Gilvanova E."/>
            <person name="Korobov V."/>
            <person name="Kuzmina L."/>
            <person name="Melentiev A."/>
            <person name="Milman P."/>
            <person name="Ryabova A."/>
            <person name="Stupak E."/>
            <person name="Yasakov T."/>
            <person name="Zharikova N."/>
            <person name="Zhurenko E."/>
        </authorList>
    </citation>
    <scope>NUCLEOTIDE SEQUENCE</scope>
    <source>
        <strain evidence="9">IB-739</strain>
    </source>
</reference>
<dbReference type="InterPro" id="IPR036852">
    <property type="entry name" value="Peptidase_S8/S53_dom_sf"/>
</dbReference>
<dbReference type="Proteomes" id="UP001168883">
    <property type="component" value="Unassembled WGS sequence"/>
</dbReference>
<gene>
    <name evidence="9" type="ORF">Q3C12_26690</name>
</gene>
<dbReference type="PROSITE" id="PS51892">
    <property type="entry name" value="SUBTILASE"/>
    <property type="match status" value="1"/>
</dbReference>
<evidence type="ECO:0000256" key="5">
    <source>
        <dbReference type="PROSITE-ProRule" id="PRU01240"/>
    </source>
</evidence>
<evidence type="ECO:0000313" key="10">
    <source>
        <dbReference type="Proteomes" id="UP001168883"/>
    </source>
</evidence>
<dbReference type="InterPro" id="IPR022398">
    <property type="entry name" value="Peptidase_S8_His-AS"/>
</dbReference>
<feature type="chain" id="PRO_5046666128" evidence="7">
    <location>
        <begin position="31"/>
        <end position="1053"/>
    </location>
</feature>
<dbReference type="PROSITE" id="PS00137">
    <property type="entry name" value="SUBTILASE_HIS"/>
    <property type="match status" value="1"/>
</dbReference>
<feature type="signal peptide" evidence="7">
    <location>
        <begin position="1"/>
        <end position="30"/>
    </location>
</feature>
<keyword evidence="2 5" id="KW-0645">Protease</keyword>
<dbReference type="InterPro" id="IPR000209">
    <property type="entry name" value="Peptidase_S8/S53_dom"/>
</dbReference>
<comment type="similarity">
    <text evidence="1 5 6">Belongs to the peptidase S8 family.</text>
</comment>
<dbReference type="InterPro" id="IPR059177">
    <property type="entry name" value="GH29D-like_dom"/>
</dbReference>
<dbReference type="PANTHER" id="PTHR43806:SF11">
    <property type="entry name" value="CEREVISIN-RELATED"/>
    <property type="match status" value="1"/>
</dbReference>
<evidence type="ECO:0000256" key="1">
    <source>
        <dbReference type="ARBA" id="ARBA00011073"/>
    </source>
</evidence>
<evidence type="ECO:0000256" key="6">
    <source>
        <dbReference type="RuleBase" id="RU003355"/>
    </source>
</evidence>
<feature type="domain" description="SLH" evidence="8">
    <location>
        <begin position="995"/>
        <end position="1053"/>
    </location>
</feature>
<dbReference type="Pfam" id="PF13290">
    <property type="entry name" value="CHB_HEX_C_1"/>
    <property type="match status" value="1"/>
</dbReference>
<dbReference type="Gene3D" id="3.40.50.200">
    <property type="entry name" value="Peptidase S8/S53 domain"/>
    <property type="match status" value="1"/>
</dbReference>
<feature type="domain" description="SLH" evidence="8">
    <location>
        <begin position="932"/>
        <end position="991"/>
    </location>
</feature>
<dbReference type="PANTHER" id="PTHR43806">
    <property type="entry name" value="PEPTIDASE S8"/>
    <property type="match status" value="1"/>
</dbReference>
<comment type="caution">
    <text evidence="9">The sequence shown here is derived from an EMBL/GenBank/DDBJ whole genome shotgun (WGS) entry which is preliminary data.</text>
</comment>
<dbReference type="PROSITE" id="PS00136">
    <property type="entry name" value="SUBTILASE_ASP"/>
    <property type="match status" value="1"/>
</dbReference>
<dbReference type="Pfam" id="PF00395">
    <property type="entry name" value="SLH"/>
    <property type="match status" value="3"/>
</dbReference>
<evidence type="ECO:0000256" key="7">
    <source>
        <dbReference type="SAM" id="SignalP"/>
    </source>
</evidence>
<feature type="domain" description="SLH" evidence="8">
    <location>
        <begin position="868"/>
        <end position="931"/>
    </location>
</feature>
<dbReference type="InterPro" id="IPR050131">
    <property type="entry name" value="Peptidase_S8_subtilisin-like"/>
</dbReference>
<feature type="active site" description="Charge relay system" evidence="5">
    <location>
        <position position="220"/>
    </location>
</feature>
<evidence type="ECO:0000256" key="3">
    <source>
        <dbReference type="ARBA" id="ARBA00022801"/>
    </source>
</evidence>
<dbReference type="PRINTS" id="PR00723">
    <property type="entry name" value="SUBTILISIN"/>
</dbReference>
<evidence type="ECO:0000313" key="9">
    <source>
        <dbReference type="EMBL" id="MDO3680603.1"/>
    </source>
</evidence>
<evidence type="ECO:0000256" key="2">
    <source>
        <dbReference type="ARBA" id="ARBA00022670"/>
    </source>
</evidence>
<dbReference type="SUPFAM" id="SSF52743">
    <property type="entry name" value="Subtilisin-like"/>
    <property type="match status" value="1"/>
</dbReference>
<keyword evidence="7" id="KW-0732">Signal</keyword>
<keyword evidence="3 5" id="KW-0378">Hydrolase</keyword>
<accession>A0ABT8VI18</accession>
<feature type="active site" description="Charge relay system" evidence="5">
    <location>
        <position position="187"/>
    </location>
</feature>